<keyword evidence="1" id="KW-0548">Nucleotidyltransferase</keyword>
<sequence>MATAVQRTYPFDNDEPAHLTGTSPLDCVISAQELDAAVKGGRPTCPGGSKINRTILLYLPNSAFTRLWAIFNAALSAGNFPNEFKQAEMRMILKAGKVPTHLENYCLISLLEVPGKLLERIITSWLRIHLETGNLLYPAQYGFRSGRGAVHAIALATETMALHQANRS</sequence>
<dbReference type="Proteomes" id="UP000324222">
    <property type="component" value="Unassembled WGS sequence"/>
</dbReference>
<comment type="caution">
    <text evidence="1">The sequence shown here is derived from an EMBL/GenBank/DDBJ whole genome shotgun (WGS) entry which is preliminary data.</text>
</comment>
<reference evidence="1 2" key="1">
    <citation type="submission" date="2019-05" db="EMBL/GenBank/DDBJ databases">
        <title>Another draft genome of Portunus trituberculatus and its Hox gene families provides insights of decapod evolution.</title>
        <authorList>
            <person name="Jeong J.-H."/>
            <person name="Song I."/>
            <person name="Kim S."/>
            <person name="Choi T."/>
            <person name="Kim D."/>
            <person name="Ryu S."/>
            <person name="Kim W."/>
        </authorList>
    </citation>
    <scope>NUCLEOTIDE SEQUENCE [LARGE SCALE GENOMIC DNA]</scope>
    <source>
        <tissue evidence="1">Muscle</tissue>
    </source>
</reference>
<keyword evidence="1" id="KW-0808">Transferase</keyword>
<organism evidence="1 2">
    <name type="scientific">Portunus trituberculatus</name>
    <name type="common">Swimming crab</name>
    <name type="synonym">Neptunus trituberculatus</name>
    <dbReference type="NCBI Taxonomy" id="210409"/>
    <lineage>
        <taxon>Eukaryota</taxon>
        <taxon>Metazoa</taxon>
        <taxon>Ecdysozoa</taxon>
        <taxon>Arthropoda</taxon>
        <taxon>Crustacea</taxon>
        <taxon>Multicrustacea</taxon>
        <taxon>Malacostraca</taxon>
        <taxon>Eumalacostraca</taxon>
        <taxon>Eucarida</taxon>
        <taxon>Decapoda</taxon>
        <taxon>Pleocyemata</taxon>
        <taxon>Brachyura</taxon>
        <taxon>Eubrachyura</taxon>
        <taxon>Portunoidea</taxon>
        <taxon>Portunidae</taxon>
        <taxon>Portuninae</taxon>
        <taxon>Portunus</taxon>
    </lineage>
</organism>
<name>A0A5B7FH29_PORTR</name>
<dbReference type="PANTHER" id="PTHR19446">
    <property type="entry name" value="REVERSE TRANSCRIPTASES"/>
    <property type="match status" value="1"/>
</dbReference>
<accession>A0A5B7FH29</accession>
<protein>
    <submittedName>
        <fullName evidence="1">RNA-directed DNA polymerase from mobile element jockey</fullName>
    </submittedName>
</protein>
<keyword evidence="2" id="KW-1185">Reference proteome</keyword>
<gene>
    <name evidence="1" type="primary">pol_57</name>
    <name evidence="1" type="ORF">E2C01_038375</name>
</gene>
<keyword evidence="1" id="KW-0695">RNA-directed DNA polymerase</keyword>
<proteinExistence type="predicted"/>
<dbReference type="AlphaFoldDB" id="A0A5B7FH29"/>
<dbReference type="GO" id="GO:0003964">
    <property type="term" value="F:RNA-directed DNA polymerase activity"/>
    <property type="evidence" value="ECO:0007669"/>
    <property type="project" value="UniProtKB-KW"/>
</dbReference>
<evidence type="ECO:0000313" key="1">
    <source>
        <dbReference type="EMBL" id="MPC44696.1"/>
    </source>
</evidence>
<evidence type="ECO:0000313" key="2">
    <source>
        <dbReference type="Proteomes" id="UP000324222"/>
    </source>
</evidence>
<dbReference type="EMBL" id="VSRR010006396">
    <property type="protein sequence ID" value="MPC44696.1"/>
    <property type="molecule type" value="Genomic_DNA"/>
</dbReference>